<evidence type="ECO:0000313" key="17">
    <source>
        <dbReference type="Proteomes" id="UP000243217"/>
    </source>
</evidence>
<dbReference type="SUPFAM" id="SSF52935">
    <property type="entry name" value="PK C-terminal domain-like"/>
    <property type="match status" value="1"/>
</dbReference>
<dbReference type="PANTHER" id="PTHR11817">
    <property type="entry name" value="PYRUVATE KINASE"/>
    <property type="match status" value="1"/>
</dbReference>
<dbReference type="GO" id="GO:0030955">
    <property type="term" value="F:potassium ion binding"/>
    <property type="evidence" value="ECO:0007669"/>
    <property type="project" value="InterPro"/>
</dbReference>
<feature type="domain" description="Pyruvate kinase barrel" evidence="14">
    <location>
        <begin position="39"/>
        <end position="380"/>
    </location>
</feature>
<evidence type="ECO:0000256" key="12">
    <source>
        <dbReference type="ARBA" id="ARBA00023317"/>
    </source>
</evidence>
<evidence type="ECO:0000259" key="15">
    <source>
        <dbReference type="Pfam" id="PF02887"/>
    </source>
</evidence>
<evidence type="ECO:0000256" key="9">
    <source>
        <dbReference type="ARBA" id="ARBA00022840"/>
    </source>
</evidence>
<dbReference type="Gene3D" id="2.40.33.10">
    <property type="entry name" value="PK beta-barrel domain-like"/>
    <property type="match status" value="1"/>
</dbReference>
<protein>
    <recommendedName>
        <fullName evidence="4 13">Pyruvate kinase</fullName>
        <ecNumber evidence="4 13">2.7.1.40</ecNumber>
    </recommendedName>
</protein>
<dbReference type="NCBIfam" id="NF004491">
    <property type="entry name" value="PRK05826.1"/>
    <property type="match status" value="1"/>
</dbReference>
<keyword evidence="8 13" id="KW-0418">Kinase</keyword>
<dbReference type="Pfam" id="PF02887">
    <property type="entry name" value="PK_C"/>
    <property type="match status" value="1"/>
</dbReference>
<dbReference type="SUPFAM" id="SSF50800">
    <property type="entry name" value="PK beta-barrel domain-like"/>
    <property type="match status" value="1"/>
</dbReference>
<dbReference type="EC" id="2.7.1.40" evidence="4 13"/>
<keyword evidence="5 13" id="KW-0808">Transferase</keyword>
<keyword evidence="12 16" id="KW-0670">Pyruvate</keyword>
<evidence type="ECO:0000256" key="3">
    <source>
        <dbReference type="ARBA" id="ARBA00008663"/>
    </source>
</evidence>
<proteinExistence type="inferred from homology"/>
<keyword evidence="9" id="KW-0067">ATP-binding</keyword>
<dbReference type="Gene3D" id="3.20.20.60">
    <property type="entry name" value="Phosphoenolpyruvate-binding domains"/>
    <property type="match status" value="1"/>
</dbReference>
<dbReference type="AlphaFoldDB" id="A0A1V9Z220"/>
<evidence type="ECO:0000256" key="5">
    <source>
        <dbReference type="ARBA" id="ARBA00022679"/>
    </source>
</evidence>
<dbReference type="NCBIfam" id="TIGR01064">
    <property type="entry name" value="pyruv_kin"/>
    <property type="match status" value="1"/>
</dbReference>
<evidence type="ECO:0000313" key="16">
    <source>
        <dbReference type="EMBL" id="OQR91967.1"/>
    </source>
</evidence>
<evidence type="ECO:0000256" key="6">
    <source>
        <dbReference type="ARBA" id="ARBA00022723"/>
    </source>
</evidence>
<dbReference type="Proteomes" id="UP000243217">
    <property type="component" value="Unassembled WGS sequence"/>
</dbReference>
<evidence type="ECO:0000256" key="4">
    <source>
        <dbReference type="ARBA" id="ARBA00012142"/>
    </source>
</evidence>
<dbReference type="GO" id="GO:0000287">
    <property type="term" value="F:magnesium ion binding"/>
    <property type="evidence" value="ECO:0007669"/>
    <property type="project" value="InterPro"/>
</dbReference>
<comment type="pathway">
    <text evidence="2 13">Carbohydrate degradation; glycolysis; pyruvate from D-glyceraldehyde 3-phosphate: step 5/5.</text>
</comment>
<dbReference type="InterPro" id="IPR015813">
    <property type="entry name" value="Pyrv/PenolPyrv_kinase-like_dom"/>
</dbReference>
<keyword evidence="7" id="KW-0547">Nucleotide-binding</keyword>
<dbReference type="InterPro" id="IPR018209">
    <property type="entry name" value="Pyrv_Knase_AS"/>
</dbReference>
<dbReference type="InterPro" id="IPR040442">
    <property type="entry name" value="Pyrv_kinase-like_dom_sf"/>
</dbReference>
<dbReference type="STRING" id="74557.A0A1V9Z220"/>
<keyword evidence="10 13" id="KW-0460">Magnesium</keyword>
<feature type="domain" description="Pyruvate kinase C-terminal" evidence="15">
    <location>
        <begin position="419"/>
        <end position="528"/>
    </location>
</feature>
<dbReference type="EMBL" id="JNBS01002371">
    <property type="protein sequence ID" value="OQR91967.1"/>
    <property type="molecule type" value="Genomic_DNA"/>
</dbReference>
<keyword evidence="6" id="KW-0479">Metal-binding</keyword>
<dbReference type="InterPro" id="IPR015806">
    <property type="entry name" value="Pyrv_Knase_insert_dom_sf"/>
</dbReference>
<dbReference type="SUPFAM" id="SSF51621">
    <property type="entry name" value="Phosphoenolpyruvate/pyruvate domain"/>
    <property type="match status" value="1"/>
</dbReference>
<evidence type="ECO:0000256" key="11">
    <source>
        <dbReference type="ARBA" id="ARBA00023152"/>
    </source>
</evidence>
<evidence type="ECO:0000256" key="2">
    <source>
        <dbReference type="ARBA" id="ARBA00004997"/>
    </source>
</evidence>
<gene>
    <name evidence="16" type="ORF">THRCLA_08833</name>
</gene>
<comment type="catalytic activity">
    <reaction evidence="13">
        <text>pyruvate + ATP = phosphoenolpyruvate + ADP + H(+)</text>
        <dbReference type="Rhea" id="RHEA:18157"/>
        <dbReference type="ChEBI" id="CHEBI:15361"/>
        <dbReference type="ChEBI" id="CHEBI:15378"/>
        <dbReference type="ChEBI" id="CHEBI:30616"/>
        <dbReference type="ChEBI" id="CHEBI:58702"/>
        <dbReference type="ChEBI" id="CHEBI:456216"/>
        <dbReference type="EC" id="2.7.1.40"/>
    </reaction>
</comment>
<evidence type="ECO:0000256" key="7">
    <source>
        <dbReference type="ARBA" id="ARBA00022741"/>
    </source>
</evidence>
<dbReference type="GO" id="GO:0005524">
    <property type="term" value="F:ATP binding"/>
    <property type="evidence" value="ECO:0007669"/>
    <property type="project" value="UniProtKB-KW"/>
</dbReference>
<dbReference type="GO" id="GO:0016301">
    <property type="term" value="F:kinase activity"/>
    <property type="evidence" value="ECO:0007669"/>
    <property type="project" value="UniProtKB-KW"/>
</dbReference>
<dbReference type="PROSITE" id="PS00110">
    <property type="entry name" value="PYRUVATE_KINASE"/>
    <property type="match status" value="1"/>
</dbReference>
<dbReference type="PRINTS" id="PR01050">
    <property type="entry name" value="PYRUVTKNASE"/>
</dbReference>
<name>A0A1V9Z220_9STRA</name>
<evidence type="ECO:0000256" key="10">
    <source>
        <dbReference type="ARBA" id="ARBA00022842"/>
    </source>
</evidence>
<dbReference type="InterPro" id="IPR015793">
    <property type="entry name" value="Pyrv_Knase_brl"/>
</dbReference>
<keyword evidence="17" id="KW-1185">Reference proteome</keyword>
<evidence type="ECO:0000256" key="1">
    <source>
        <dbReference type="ARBA" id="ARBA00001958"/>
    </source>
</evidence>
<comment type="similarity">
    <text evidence="3 13">Belongs to the pyruvate kinase family.</text>
</comment>
<dbReference type="InterPro" id="IPR015795">
    <property type="entry name" value="Pyrv_Knase_C"/>
</dbReference>
<evidence type="ECO:0000256" key="13">
    <source>
        <dbReference type="RuleBase" id="RU000504"/>
    </source>
</evidence>
<dbReference type="Pfam" id="PF00224">
    <property type="entry name" value="PK"/>
    <property type="match status" value="1"/>
</dbReference>
<dbReference type="GO" id="GO:0004743">
    <property type="term" value="F:pyruvate kinase activity"/>
    <property type="evidence" value="ECO:0007669"/>
    <property type="project" value="UniProtKB-EC"/>
</dbReference>
<evidence type="ECO:0000256" key="8">
    <source>
        <dbReference type="ARBA" id="ARBA00022777"/>
    </source>
</evidence>
<evidence type="ECO:0000259" key="14">
    <source>
        <dbReference type="Pfam" id="PF00224"/>
    </source>
</evidence>
<reference evidence="16 17" key="1">
    <citation type="journal article" date="2014" name="Genome Biol. Evol.">
        <title>The secreted proteins of Achlya hypogyna and Thraustotheca clavata identify the ancestral oomycete secretome and reveal gene acquisitions by horizontal gene transfer.</title>
        <authorList>
            <person name="Misner I."/>
            <person name="Blouin N."/>
            <person name="Leonard G."/>
            <person name="Richards T.A."/>
            <person name="Lane C.E."/>
        </authorList>
    </citation>
    <scope>NUCLEOTIDE SEQUENCE [LARGE SCALE GENOMIC DNA]</scope>
    <source>
        <strain evidence="16 17">ATCC 34112</strain>
    </source>
</reference>
<comment type="caution">
    <text evidence="16">The sequence shown here is derived from an EMBL/GenBank/DDBJ whole genome shotgun (WGS) entry which is preliminary data.</text>
</comment>
<dbReference type="Gene3D" id="3.40.1380.20">
    <property type="entry name" value="Pyruvate kinase, C-terminal domain"/>
    <property type="match status" value="1"/>
</dbReference>
<organism evidence="16 17">
    <name type="scientific">Thraustotheca clavata</name>
    <dbReference type="NCBI Taxonomy" id="74557"/>
    <lineage>
        <taxon>Eukaryota</taxon>
        <taxon>Sar</taxon>
        <taxon>Stramenopiles</taxon>
        <taxon>Oomycota</taxon>
        <taxon>Saprolegniomycetes</taxon>
        <taxon>Saprolegniales</taxon>
        <taxon>Achlyaceae</taxon>
        <taxon>Thraustotheca</taxon>
    </lineage>
</organism>
<dbReference type="UniPathway" id="UPA00109">
    <property type="reaction ID" value="UER00188"/>
</dbReference>
<dbReference type="InterPro" id="IPR011037">
    <property type="entry name" value="Pyrv_Knase-like_insert_dom_sf"/>
</dbReference>
<sequence length="537" mass="58116">MLTTHLFKSSQLNALKRFYAAPPCPATRASTFIPASTKFTKIMCTVGPASETHDTLTQLIERGARVFRLNFSHGDFESHGKRLEAIRKASKALQIPVAICGDLQGPKIRVGSVPTSVQVGTTASRSGGGLIHVKQGDTVVLSASAKEAHLRDDIPVLALTYKDMVHEVEPGHLVLINDGAIRMRAIKAVYDELHCEVLVGGDITSGKGINLPESNIKAPAITEKDWACVEWAMKKDLDYLALSFVRNAHEVNELKSKLSKAKNPDPSQQHRLHIISKIEKPQAIENINEIVEASDAIMVARGDLGVEMELAKVPIIQKLIIERCQMYGKPCIIATQMLESMITSVIPTRAEASDVANAIFDGADAVMLSAESATGSHPALVVETMGQIIEASESHIMTVVKENVPPTRTAAAHHLTASLAFGAWHVVQETKAKLVVCWSQHGNAARYLSQNDFKIPILAFSEIERTVHQMALFNGVTPVHMAVPSGTASFIDATEALLLQNNLVKKGDLVLFLGGRPLGKSKSTNAMILHEIGSKSV</sequence>
<dbReference type="OrthoDB" id="108365at2759"/>
<accession>A0A1V9Z220</accession>
<dbReference type="InterPro" id="IPR001697">
    <property type="entry name" value="Pyr_Knase"/>
</dbReference>
<keyword evidence="11 13" id="KW-0324">Glycolysis</keyword>
<dbReference type="InterPro" id="IPR036918">
    <property type="entry name" value="Pyrv_Knase_C_sf"/>
</dbReference>
<comment type="cofactor">
    <cofactor evidence="1">
        <name>K(+)</name>
        <dbReference type="ChEBI" id="CHEBI:29103"/>
    </cofactor>
</comment>